<evidence type="ECO:0000313" key="1">
    <source>
        <dbReference type="EMBL" id="RKM98967.1"/>
    </source>
</evidence>
<sequence>MAVVDTVGRVEELKLSDGFGFVNIRREEGTPANELLIIWFGDRSEGPVALFTTELSLALARGLRVKLLHGDDSAYITRVTVEAPP</sequence>
<protein>
    <submittedName>
        <fullName evidence="1">Uncharacterized protein</fullName>
    </submittedName>
</protein>
<evidence type="ECO:0000313" key="2">
    <source>
        <dbReference type="Proteomes" id="UP000028058"/>
    </source>
</evidence>
<gene>
    <name evidence="1" type="ORF">SFRA_001675</name>
</gene>
<dbReference type="OrthoDB" id="9879376at2"/>
<name>A0A3R7G1M6_9ACTN</name>
<proteinExistence type="predicted"/>
<organism evidence="1 2">
    <name type="scientific">Streptomyces xinghaiensis</name>
    <dbReference type="NCBI Taxonomy" id="1038928"/>
    <lineage>
        <taxon>Bacteria</taxon>
        <taxon>Bacillati</taxon>
        <taxon>Actinomycetota</taxon>
        <taxon>Actinomycetes</taxon>
        <taxon>Kitasatosporales</taxon>
        <taxon>Streptomycetaceae</taxon>
        <taxon>Streptomyces</taxon>
    </lineage>
</organism>
<accession>A0A3R7G1M6</accession>
<dbReference type="RefSeq" id="WP_043469577.1">
    <property type="nucleotide sequence ID" value="NZ_CP134822.1"/>
</dbReference>
<dbReference type="AlphaFoldDB" id="A0A3R7G1M6"/>
<dbReference type="EMBL" id="JNAD02000001">
    <property type="protein sequence ID" value="RKM98967.1"/>
    <property type="molecule type" value="Genomic_DNA"/>
</dbReference>
<comment type="caution">
    <text evidence="1">The sequence shown here is derived from an EMBL/GenBank/DDBJ whole genome shotgun (WGS) entry which is preliminary data.</text>
</comment>
<dbReference type="Proteomes" id="UP000028058">
    <property type="component" value="Unassembled WGS sequence"/>
</dbReference>
<keyword evidence="2" id="KW-1185">Reference proteome</keyword>
<reference evidence="1 2" key="1">
    <citation type="journal article" date="2014" name="Genome Announc.">
        <title>Draft Genome Sequence of Streptomyces fradiae ATCC 19609, a Strain Highly Sensitive to Antibiotics.</title>
        <authorList>
            <person name="Bekker O.B."/>
            <person name="Klimina K.M."/>
            <person name="Vatlin A.A."/>
            <person name="Zakharevich N.V."/>
            <person name="Kasianov A.S."/>
            <person name="Danilenko V.N."/>
        </authorList>
    </citation>
    <scope>NUCLEOTIDE SEQUENCE [LARGE SCALE GENOMIC DNA]</scope>
    <source>
        <strain evidence="1 2">ATCC 19609</strain>
    </source>
</reference>